<dbReference type="SMART" id="SM00387">
    <property type="entry name" value="HATPase_c"/>
    <property type="match status" value="1"/>
</dbReference>
<comment type="catalytic activity">
    <reaction evidence="1">
        <text>ATP + protein L-histidine = ADP + protein N-phospho-L-histidine.</text>
        <dbReference type="EC" id="2.7.13.3"/>
    </reaction>
</comment>
<dbReference type="InterPro" id="IPR036890">
    <property type="entry name" value="HATPase_C_sf"/>
</dbReference>
<dbReference type="InterPro" id="IPR036097">
    <property type="entry name" value="HisK_dim/P_sf"/>
</dbReference>
<keyword evidence="4" id="KW-0808">Transferase</keyword>
<dbReference type="RefSeq" id="WP_148919605.1">
    <property type="nucleotide sequence ID" value="NZ_VTAV01000008.1"/>
</dbReference>
<dbReference type="PRINTS" id="PR00344">
    <property type="entry name" value="BCTRLSENSOR"/>
</dbReference>
<feature type="transmembrane region" description="Helical" evidence="6">
    <location>
        <begin position="298"/>
        <end position="320"/>
    </location>
</feature>
<dbReference type="InterPro" id="IPR004358">
    <property type="entry name" value="Sig_transdc_His_kin-like_C"/>
</dbReference>
<evidence type="ECO:0000259" key="7">
    <source>
        <dbReference type="PROSITE" id="PS50109"/>
    </source>
</evidence>
<dbReference type="Gene3D" id="1.10.287.130">
    <property type="match status" value="1"/>
</dbReference>
<evidence type="ECO:0000313" key="9">
    <source>
        <dbReference type="Proteomes" id="UP000322362"/>
    </source>
</evidence>
<dbReference type="PROSITE" id="PS50109">
    <property type="entry name" value="HIS_KIN"/>
    <property type="match status" value="1"/>
</dbReference>
<keyword evidence="6" id="KW-0472">Membrane</keyword>
<dbReference type="Pfam" id="PF00512">
    <property type="entry name" value="HisKA"/>
    <property type="match status" value="1"/>
</dbReference>
<keyword evidence="9" id="KW-1185">Reference proteome</keyword>
<sequence>MAYNQLKYRKNFGLLIAFVILVTMLFGVVMLAARSMIINLIETEFNNRKVEVFDRSVQPFHEFFNDKIPEISYYQGYLDSIKAASYVNDVIRKYAFVDRVLFYDIAITNSDSIASGIKYNHLLLYPKSITSFHLDKDNRLIAQRPEKTQTSVYIDDFNTMVLKFVGFLDRVNESTSMSDDDIYRVFYTLNPGKVTYMNIPRISDLLVYKRMMSIPDTTVVAYDQDMFMFLIDPSRLQIKNVALNLYEKIEILPIVSGSVSDKHFYLQTELPLPGALSDYKLQYTSSEVFINKEINRRFFPVSLGISGVYLILILIAYLIYRNVTINSRLFQLQYDFINNLTHEFKTPVSVIKIAGNNIQSSEKLSTEEQRMYGKILDQEADKLNSLMNKLLSFAQIENKSIKPNKEEVEAEEFCEPIFEAVRLKYPDLNFSYTIDVQNNMMVDTTLLLSVFQNLIDNAYKYSEPQRKFLHIDVQQNKKNFVIKFKDKGIGINKKEFNSIFKKFYRVKNQFNQQGSIGLGLAFCKEIVDFMGGEIKVDSLPGQGTTFTLFLPLGPKRTK</sequence>
<dbReference type="FunFam" id="3.30.565.10:FF:000006">
    <property type="entry name" value="Sensor histidine kinase WalK"/>
    <property type="match status" value="1"/>
</dbReference>
<dbReference type="Pfam" id="PF02518">
    <property type="entry name" value="HATPase_c"/>
    <property type="match status" value="1"/>
</dbReference>
<keyword evidence="5 8" id="KW-0418">Kinase</keyword>
<protein>
    <recommendedName>
        <fullName evidence="2">histidine kinase</fullName>
        <ecNumber evidence="2">2.7.13.3</ecNumber>
    </recommendedName>
</protein>
<dbReference type="CDD" id="cd00075">
    <property type="entry name" value="HATPase"/>
    <property type="match status" value="1"/>
</dbReference>
<dbReference type="AlphaFoldDB" id="A0A5D4H6D1"/>
<evidence type="ECO:0000256" key="6">
    <source>
        <dbReference type="SAM" id="Phobius"/>
    </source>
</evidence>
<dbReference type="PANTHER" id="PTHR43547:SF2">
    <property type="entry name" value="HYBRID SIGNAL TRANSDUCTION HISTIDINE KINASE C"/>
    <property type="match status" value="1"/>
</dbReference>
<evidence type="ECO:0000256" key="2">
    <source>
        <dbReference type="ARBA" id="ARBA00012438"/>
    </source>
</evidence>
<reference evidence="8 9" key="1">
    <citation type="submission" date="2019-08" db="EMBL/GenBank/DDBJ databases">
        <title>Phlebobacter frassis gen. nov. sp. nov., a new member of family Sphingobacteriaceae isolated from sand fly rearing media.</title>
        <authorList>
            <person name="Kakumanu M.L."/>
            <person name="Marayati B.F."/>
            <person name="Wada-Katsumata A."/>
            <person name="Wasserberg G."/>
            <person name="Schal C."/>
            <person name="Apperson C.S."/>
            <person name="Ponnusamy L."/>
        </authorList>
    </citation>
    <scope>NUCLEOTIDE SEQUENCE [LARGE SCALE GENOMIC DNA]</scope>
    <source>
        <strain evidence="8 9">SSI9</strain>
    </source>
</reference>
<organism evidence="8 9">
    <name type="scientific">Sphingobacterium phlebotomi</name>
    <dbReference type="NCBI Taxonomy" id="2605433"/>
    <lineage>
        <taxon>Bacteria</taxon>
        <taxon>Pseudomonadati</taxon>
        <taxon>Bacteroidota</taxon>
        <taxon>Sphingobacteriia</taxon>
        <taxon>Sphingobacteriales</taxon>
        <taxon>Sphingobacteriaceae</taxon>
        <taxon>Sphingobacterium</taxon>
    </lineage>
</organism>
<evidence type="ECO:0000256" key="5">
    <source>
        <dbReference type="ARBA" id="ARBA00022777"/>
    </source>
</evidence>
<dbReference type="Proteomes" id="UP000322362">
    <property type="component" value="Unassembled WGS sequence"/>
</dbReference>
<dbReference type="EC" id="2.7.13.3" evidence="2"/>
<keyword evidence="3" id="KW-0597">Phosphoprotein</keyword>
<dbReference type="Gene3D" id="3.30.565.10">
    <property type="entry name" value="Histidine kinase-like ATPase, C-terminal domain"/>
    <property type="match status" value="1"/>
</dbReference>
<evidence type="ECO:0000313" key="8">
    <source>
        <dbReference type="EMBL" id="TYR35579.1"/>
    </source>
</evidence>
<comment type="caution">
    <text evidence="8">The sequence shown here is derived from an EMBL/GenBank/DDBJ whole genome shotgun (WGS) entry which is preliminary data.</text>
</comment>
<accession>A0A5D4H6D1</accession>
<feature type="domain" description="Histidine kinase" evidence="7">
    <location>
        <begin position="339"/>
        <end position="554"/>
    </location>
</feature>
<name>A0A5D4H6D1_9SPHI</name>
<dbReference type="SMART" id="SM00388">
    <property type="entry name" value="HisKA"/>
    <property type="match status" value="1"/>
</dbReference>
<dbReference type="GO" id="GO:0000155">
    <property type="term" value="F:phosphorelay sensor kinase activity"/>
    <property type="evidence" value="ECO:0007669"/>
    <property type="project" value="InterPro"/>
</dbReference>
<keyword evidence="6" id="KW-0812">Transmembrane</keyword>
<dbReference type="InterPro" id="IPR003661">
    <property type="entry name" value="HisK_dim/P_dom"/>
</dbReference>
<dbReference type="SUPFAM" id="SSF47384">
    <property type="entry name" value="Homodimeric domain of signal transducing histidine kinase"/>
    <property type="match status" value="1"/>
</dbReference>
<dbReference type="CDD" id="cd00082">
    <property type="entry name" value="HisKA"/>
    <property type="match status" value="1"/>
</dbReference>
<proteinExistence type="predicted"/>
<keyword evidence="6" id="KW-1133">Transmembrane helix</keyword>
<dbReference type="PANTHER" id="PTHR43547">
    <property type="entry name" value="TWO-COMPONENT HISTIDINE KINASE"/>
    <property type="match status" value="1"/>
</dbReference>
<dbReference type="InterPro" id="IPR003594">
    <property type="entry name" value="HATPase_dom"/>
</dbReference>
<evidence type="ECO:0000256" key="1">
    <source>
        <dbReference type="ARBA" id="ARBA00000085"/>
    </source>
</evidence>
<dbReference type="InterPro" id="IPR005467">
    <property type="entry name" value="His_kinase_dom"/>
</dbReference>
<evidence type="ECO:0000256" key="3">
    <source>
        <dbReference type="ARBA" id="ARBA00022553"/>
    </source>
</evidence>
<evidence type="ECO:0000256" key="4">
    <source>
        <dbReference type="ARBA" id="ARBA00022679"/>
    </source>
</evidence>
<feature type="transmembrane region" description="Helical" evidence="6">
    <location>
        <begin position="12"/>
        <end position="33"/>
    </location>
</feature>
<dbReference type="SUPFAM" id="SSF55874">
    <property type="entry name" value="ATPase domain of HSP90 chaperone/DNA topoisomerase II/histidine kinase"/>
    <property type="match status" value="1"/>
</dbReference>
<dbReference type="EMBL" id="VTAV01000008">
    <property type="protein sequence ID" value="TYR35579.1"/>
    <property type="molecule type" value="Genomic_DNA"/>
</dbReference>
<gene>
    <name evidence="8" type="ORF">FXV77_12730</name>
</gene>